<sequence>MNRQRNRKRLFSSILCLSLALSGLTVPAGKVQAEDINEEKETEYASEPVEIYPWEAPTVKTMDFGTGNMIDPARPNNSKDAWKGCFVYYGSYDDKPVKYRVLDASTTDYSADGKTQTMLLDCDSILCDWKFDEDLEANVTGKKANDWSISDVKTSLNGTDFLDNEDVFTSVEKSAIAQSTKAGHALTTDSKTGVNVSGGTQGAFVNYIALDGEQIFLLDAEDVSNGAYGYSMAKEPAENRKKTGGSDNCWWLRSASIMEDFIVGFIYFDGDIYELGVDGNVPSVSPALNVKLSSVLFSSASISETGFAGKSSALNSESTAIGTTQDVVWKLTLKDEGKAVTLTEGRSVTKAGDGTITVPYTYTDGATADKEKVNQISVMITDKAYDAAKEADAQEAQILYYGALENIRNDRGEASTVAQAATGTGTFSIPSGLTGTMGEDYHVYLLAEHMNMDNSTDYASEPFEVEVKTPVDRTEVEVPSIEAPIAELPFAATEVSISGTNLLSKAMITWSKDGKTVSGNAELNTTYTASVTLTAADGYALIDASGVAADVILNGKTVDSSDITANVDGTITVILGDYTSVKRKLIEVTAPAVPVEFANYYTAENVLSARELSVPAKVTLEGITKPEIVDMEVEWLLANADPYDSTPGAANTFQWVLKESAYADYDKNNVVIDGTVTIQNKDYTPVSISGPDVEITYDGSHTLDVSKYFTIDANAGAPTYELLGTSTGTGTLNDTTLTMHTLGTFAIRVSTAMNGVYQESEHTLTITVNKAAAPANKPESAINTIYTNDTVEKVTLPEDWIWKTEDKTKALEVDKAVTATAIYNGADKGNYVTESVEISITRQVCTHIWDNGVVTKEPTTSEKGEKTYTCSVCKAVRTEEIPVKEGTPAKDETQAKDETPAKDETQAKDEAPTKDETSKEKTLPAVGTKVTSDDGKATYKITRSSLKNGTVTYAATTNKKASTIVIPDTVVVSGVTYQVTAVEKNAFANNKKLKTVTIGKNVTAIGAKAFYGCKNIKTLIIKSKKLTTKKIGSKAFSKTPKKMTVKVPKNKFKAYKKMLIKRGVDKKVKFKKF</sequence>
<dbReference type="Gene3D" id="3.80.10.10">
    <property type="entry name" value="Ribonuclease Inhibitor"/>
    <property type="match status" value="1"/>
</dbReference>
<dbReference type="InterPro" id="IPR026906">
    <property type="entry name" value="LRR_5"/>
</dbReference>
<name>A0A923LQP3_9FIRM</name>
<feature type="region of interest" description="Disordered" evidence="1">
    <location>
        <begin position="883"/>
        <end position="929"/>
    </location>
</feature>
<dbReference type="RefSeq" id="WP_186867350.1">
    <property type="nucleotide sequence ID" value="NZ_JACOPH010000009.1"/>
</dbReference>
<organism evidence="3 4">
    <name type="scientific">Roseburia zhanii</name>
    <dbReference type="NCBI Taxonomy" id="2763064"/>
    <lineage>
        <taxon>Bacteria</taxon>
        <taxon>Bacillati</taxon>
        <taxon>Bacillota</taxon>
        <taxon>Clostridia</taxon>
        <taxon>Lachnospirales</taxon>
        <taxon>Lachnospiraceae</taxon>
        <taxon>Roseburia</taxon>
    </lineage>
</organism>
<protein>
    <submittedName>
        <fullName evidence="3">Leucine-rich repeat protein</fullName>
    </submittedName>
</protein>
<dbReference type="EMBL" id="JACOPH010000009">
    <property type="protein sequence ID" value="MBC5714717.1"/>
    <property type="molecule type" value="Genomic_DNA"/>
</dbReference>
<accession>A0A923LQP3</accession>
<keyword evidence="2" id="KW-0732">Signal</keyword>
<feature type="signal peptide" evidence="2">
    <location>
        <begin position="1"/>
        <end position="33"/>
    </location>
</feature>
<dbReference type="Proteomes" id="UP000606720">
    <property type="component" value="Unassembled WGS sequence"/>
</dbReference>
<keyword evidence="4" id="KW-1185">Reference proteome</keyword>
<comment type="caution">
    <text evidence="3">The sequence shown here is derived from an EMBL/GenBank/DDBJ whole genome shotgun (WGS) entry which is preliminary data.</text>
</comment>
<proteinExistence type="predicted"/>
<gene>
    <name evidence="3" type="ORF">H8S17_11000</name>
</gene>
<feature type="chain" id="PRO_5038080782" evidence="2">
    <location>
        <begin position="34"/>
        <end position="1073"/>
    </location>
</feature>
<reference evidence="3" key="1">
    <citation type="submission" date="2020-08" db="EMBL/GenBank/DDBJ databases">
        <title>Genome public.</title>
        <authorList>
            <person name="Liu C."/>
            <person name="Sun Q."/>
        </authorList>
    </citation>
    <scope>NUCLEOTIDE SEQUENCE</scope>
    <source>
        <strain evidence="3">BX1005</strain>
    </source>
</reference>
<dbReference type="Pfam" id="PF13306">
    <property type="entry name" value="LRR_5"/>
    <property type="match status" value="1"/>
</dbReference>
<feature type="compositionally biased region" description="Basic and acidic residues" evidence="1">
    <location>
        <begin position="883"/>
        <end position="922"/>
    </location>
</feature>
<evidence type="ECO:0000313" key="3">
    <source>
        <dbReference type="EMBL" id="MBC5714717.1"/>
    </source>
</evidence>
<dbReference type="AlphaFoldDB" id="A0A923LQP3"/>
<dbReference type="InterPro" id="IPR032675">
    <property type="entry name" value="LRR_dom_sf"/>
</dbReference>
<evidence type="ECO:0000256" key="1">
    <source>
        <dbReference type="SAM" id="MobiDB-lite"/>
    </source>
</evidence>
<evidence type="ECO:0000256" key="2">
    <source>
        <dbReference type="SAM" id="SignalP"/>
    </source>
</evidence>
<evidence type="ECO:0000313" key="4">
    <source>
        <dbReference type="Proteomes" id="UP000606720"/>
    </source>
</evidence>
<dbReference type="SUPFAM" id="SSF52058">
    <property type="entry name" value="L domain-like"/>
    <property type="match status" value="1"/>
</dbReference>